<reference evidence="2" key="1">
    <citation type="submission" date="2020-11" db="EMBL/GenBank/DDBJ databases">
        <authorList>
            <consortium name="DOE Joint Genome Institute"/>
            <person name="Ahrendt S."/>
            <person name="Riley R."/>
            <person name="Andreopoulos W."/>
            <person name="Labutti K."/>
            <person name="Pangilinan J."/>
            <person name="Ruiz-Duenas F.J."/>
            <person name="Barrasa J.M."/>
            <person name="Sanchez-Garcia M."/>
            <person name="Camarero S."/>
            <person name="Miyauchi S."/>
            <person name="Serrano A."/>
            <person name="Linde D."/>
            <person name="Babiker R."/>
            <person name="Drula E."/>
            <person name="Ayuso-Fernandez I."/>
            <person name="Pacheco R."/>
            <person name="Padilla G."/>
            <person name="Ferreira P."/>
            <person name="Barriuso J."/>
            <person name="Kellner H."/>
            <person name="Castanera R."/>
            <person name="Alfaro M."/>
            <person name="Ramirez L."/>
            <person name="Pisabarro A.G."/>
            <person name="Kuo A."/>
            <person name="Tritt A."/>
            <person name="Lipzen A."/>
            <person name="He G."/>
            <person name="Yan M."/>
            <person name="Ng V."/>
            <person name="Cullen D."/>
            <person name="Martin F."/>
            <person name="Rosso M.-N."/>
            <person name="Henrissat B."/>
            <person name="Hibbett D."/>
            <person name="Martinez A.T."/>
            <person name="Grigoriev I.V."/>
        </authorList>
    </citation>
    <scope>NUCLEOTIDE SEQUENCE</scope>
    <source>
        <strain evidence="2">MF-IS2</strain>
    </source>
</reference>
<sequence length="205" mass="22853">FSTRQATTKDLPLLPSIFNHYIIHSVISFRLEPINVDFFETVYASTTARGLPFVVVTTPTTGGEQNVIGYAYASPYRPGYDAYRHTVEISVYVDHRYHSVSAGTALMDALMGALRTARVPEPTRFPSKLEEAPRDVADDSVVNSERTGRVRQVLAIMSLDAEGRDGGHGLEKFYARWGFEKVGSLRSVGFKFGRWIDVSMLQVSL</sequence>
<name>A0A9P6BYA2_9AGAR</name>
<dbReference type="AlphaFoldDB" id="A0A9P6BYA2"/>
<dbReference type="OrthoDB" id="2129362at2759"/>
<evidence type="ECO:0000259" key="1">
    <source>
        <dbReference type="Pfam" id="PF00583"/>
    </source>
</evidence>
<dbReference type="InterPro" id="IPR000182">
    <property type="entry name" value="GNAT_dom"/>
</dbReference>
<dbReference type="Proteomes" id="UP000807342">
    <property type="component" value="Unassembled WGS sequence"/>
</dbReference>
<comment type="caution">
    <text evidence="2">The sequence shown here is derived from an EMBL/GenBank/DDBJ whole genome shotgun (WGS) entry which is preliminary data.</text>
</comment>
<evidence type="ECO:0000313" key="3">
    <source>
        <dbReference type="Proteomes" id="UP000807342"/>
    </source>
</evidence>
<organism evidence="2 3">
    <name type="scientific">Macrolepiota fuliginosa MF-IS2</name>
    <dbReference type="NCBI Taxonomy" id="1400762"/>
    <lineage>
        <taxon>Eukaryota</taxon>
        <taxon>Fungi</taxon>
        <taxon>Dikarya</taxon>
        <taxon>Basidiomycota</taxon>
        <taxon>Agaricomycotina</taxon>
        <taxon>Agaricomycetes</taxon>
        <taxon>Agaricomycetidae</taxon>
        <taxon>Agaricales</taxon>
        <taxon>Agaricineae</taxon>
        <taxon>Agaricaceae</taxon>
        <taxon>Macrolepiota</taxon>
    </lineage>
</organism>
<proteinExistence type="predicted"/>
<dbReference type="EMBL" id="MU151660">
    <property type="protein sequence ID" value="KAF9442300.1"/>
    <property type="molecule type" value="Genomic_DNA"/>
</dbReference>
<dbReference type="Gene3D" id="3.40.630.30">
    <property type="match status" value="1"/>
</dbReference>
<gene>
    <name evidence="2" type="ORF">P691DRAFT_624546</name>
</gene>
<protein>
    <recommendedName>
        <fullName evidence="1">N-acetyltransferase domain-containing protein</fullName>
    </recommendedName>
</protein>
<feature type="domain" description="N-acetyltransferase" evidence="1">
    <location>
        <begin position="64"/>
        <end position="116"/>
    </location>
</feature>
<dbReference type="Pfam" id="PF00583">
    <property type="entry name" value="Acetyltransf_1"/>
    <property type="match status" value="1"/>
</dbReference>
<dbReference type="SUPFAM" id="SSF55729">
    <property type="entry name" value="Acyl-CoA N-acyltransferases (Nat)"/>
    <property type="match status" value="1"/>
</dbReference>
<dbReference type="InterPro" id="IPR016181">
    <property type="entry name" value="Acyl_CoA_acyltransferase"/>
</dbReference>
<keyword evidence="3" id="KW-1185">Reference proteome</keyword>
<feature type="non-terminal residue" evidence="2">
    <location>
        <position position="205"/>
    </location>
</feature>
<feature type="non-terminal residue" evidence="2">
    <location>
        <position position="1"/>
    </location>
</feature>
<dbReference type="GO" id="GO:0016747">
    <property type="term" value="F:acyltransferase activity, transferring groups other than amino-acyl groups"/>
    <property type="evidence" value="ECO:0007669"/>
    <property type="project" value="InterPro"/>
</dbReference>
<accession>A0A9P6BYA2</accession>
<evidence type="ECO:0000313" key="2">
    <source>
        <dbReference type="EMBL" id="KAF9442300.1"/>
    </source>
</evidence>